<evidence type="ECO:0000256" key="1">
    <source>
        <dbReference type="ARBA" id="ARBA00023015"/>
    </source>
</evidence>
<dbReference type="InterPro" id="IPR036390">
    <property type="entry name" value="WH_DNA-bd_sf"/>
</dbReference>
<dbReference type="SUPFAM" id="SSF48008">
    <property type="entry name" value="GntR ligand-binding domain-like"/>
    <property type="match status" value="1"/>
</dbReference>
<accession>A0ABR6HNC3</accession>
<dbReference type="PANTHER" id="PTHR43537">
    <property type="entry name" value="TRANSCRIPTIONAL REGULATOR, GNTR FAMILY"/>
    <property type="match status" value="1"/>
</dbReference>
<proteinExistence type="predicted"/>
<dbReference type="SUPFAM" id="SSF46785">
    <property type="entry name" value="Winged helix' DNA-binding domain"/>
    <property type="match status" value="1"/>
</dbReference>
<organism evidence="5 6">
    <name type="scientific">Limimaricola variabilis</name>
    <dbReference type="NCBI Taxonomy" id="1492771"/>
    <lineage>
        <taxon>Bacteria</taxon>
        <taxon>Pseudomonadati</taxon>
        <taxon>Pseudomonadota</taxon>
        <taxon>Alphaproteobacteria</taxon>
        <taxon>Rhodobacterales</taxon>
        <taxon>Paracoccaceae</taxon>
        <taxon>Limimaricola</taxon>
    </lineage>
</organism>
<dbReference type="InterPro" id="IPR000524">
    <property type="entry name" value="Tscrpt_reg_HTH_GntR"/>
</dbReference>
<dbReference type="InterPro" id="IPR008920">
    <property type="entry name" value="TF_FadR/GntR_C"/>
</dbReference>
<dbReference type="PROSITE" id="PS50949">
    <property type="entry name" value="HTH_GNTR"/>
    <property type="match status" value="1"/>
</dbReference>
<evidence type="ECO:0000256" key="2">
    <source>
        <dbReference type="ARBA" id="ARBA00023125"/>
    </source>
</evidence>
<keyword evidence="3" id="KW-0804">Transcription</keyword>
<evidence type="ECO:0000259" key="4">
    <source>
        <dbReference type="PROSITE" id="PS50949"/>
    </source>
</evidence>
<name>A0ABR6HNC3_9RHOB</name>
<comment type="caution">
    <text evidence="5">The sequence shown here is derived from an EMBL/GenBank/DDBJ whole genome shotgun (WGS) entry which is preliminary data.</text>
</comment>
<keyword evidence="2 5" id="KW-0238">DNA-binding</keyword>
<dbReference type="RefSeq" id="WP_221188752.1">
    <property type="nucleotide sequence ID" value="NZ_JACIBX010000004.1"/>
</dbReference>
<dbReference type="InterPro" id="IPR036388">
    <property type="entry name" value="WH-like_DNA-bd_sf"/>
</dbReference>
<evidence type="ECO:0000313" key="5">
    <source>
        <dbReference type="EMBL" id="MBB3711839.1"/>
    </source>
</evidence>
<dbReference type="CDD" id="cd07377">
    <property type="entry name" value="WHTH_GntR"/>
    <property type="match status" value="1"/>
</dbReference>
<dbReference type="Gene3D" id="1.10.10.10">
    <property type="entry name" value="Winged helix-like DNA-binding domain superfamily/Winged helix DNA-binding domain"/>
    <property type="match status" value="1"/>
</dbReference>
<evidence type="ECO:0000313" key="6">
    <source>
        <dbReference type="Proteomes" id="UP000576152"/>
    </source>
</evidence>
<dbReference type="GO" id="GO:0003677">
    <property type="term" value="F:DNA binding"/>
    <property type="evidence" value="ECO:0007669"/>
    <property type="project" value="UniProtKB-KW"/>
</dbReference>
<dbReference type="SMART" id="SM00895">
    <property type="entry name" value="FCD"/>
    <property type="match status" value="1"/>
</dbReference>
<feature type="domain" description="HTH gntR-type" evidence="4">
    <location>
        <begin position="15"/>
        <end position="82"/>
    </location>
</feature>
<dbReference type="SMART" id="SM00345">
    <property type="entry name" value="HTH_GNTR"/>
    <property type="match status" value="1"/>
</dbReference>
<dbReference type="EMBL" id="JACIBX010000004">
    <property type="protein sequence ID" value="MBB3711839.1"/>
    <property type="molecule type" value="Genomic_DNA"/>
</dbReference>
<evidence type="ECO:0000256" key="3">
    <source>
        <dbReference type="ARBA" id="ARBA00023163"/>
    </source>
</evidence>
<sequence length="237" mass="26283">MPETQPRRFALDAMIPVGLQLITSLRDRIVVGELAPGTRLSEQDIATAYGLSRQPVREAFIRLAGEKLVEVRPQRGTFVRKIDLAEVETSRFIREAIEADIARLAAERADADAVAELKRLMAQQTEIASHAGSSFVELDELFHATLARIADRADAWSYLQPIKMHMDRVRHLTAAKFPVDRLVSQHCAIVDAIAAHDPDAAEAALRAHLRGVLEDLPKIAQAHPDFFIAETLRSGRS</sequence>
<protein>
    <submittedName>
        <fullName evidence="5">DNA-binding GntR family transcriptional regulator</fullName>
    </submittedName>
</protein>
<reference evidence="5 6" key="1">
    <citation type="submission" date="2020-08" db="EMBL/GenBank/DDBJ databases">
        <title>Genomic Encyclopedia of Type Strains, Phase III (KMG-III): the genomes of soil and plant-associated and newly described type strains.</title>
        <authorList>
            <person name="Whitman W."/>
        </authorList>
    </citation>
    <scope>NUCLEOTIDE SEQUENCE [LARGE SCALE GENOMIC DNA]</scope>
    <source>
        <strain evidence="5 6">CECT 8572</strain>
    </source>
</reference>
<gene>
    <name evidence="5" type="ORF">FHS00_001415</name>
</gene>
<dbReference type="Proteomes" id="UP000576152">
    <property type="component" value="Unassembled WGS sequence"/>
</dbReference>
<dbReference type="Pfam" id="PF00392">
    <property type="entry name" value="GntR"/>
    <property type="match status" value="1"/>
</dbReference>
<dbReference type="InterPro" id="IPR011711">
    <property type="entry name" value="GntR_C"/>
</dbReference>
<dbReference type="Pfam" id="PF07729">
    <property type="entry name" value="FCD"/>
    <property type="match status" value="1"/>
</dbReference>
<keyword evidence="1" id="KW-0805">Transcription regulation</keyword>
<keyword evidence="6" id="KW-1185">Reference proteome</keyword>
<dbReference type="Gene3D" id="1.20.120.530">
    <property type="entry name" value="GntR ligand-binding domain-like"/>
    <property type="match status" value="1"/>
</dbReference>
<dbReference type="PANTHER" id="PTHR43537:SF6">
    <property type="entry name" value="HTH-TYPE TRANSCRIPTIONAL REPRESSOR RSPR"/>
    <property type="match status" value="1"/>
</dbReference>